<dbReference type="PANTHER" id="PTHR22911">
    <property type="entry name" value="ACYL-MALONYL CONDENSING ENZYME-RELATED"/>
    <property type="match status" value="1"/>
</dbReference>
<feature type="domain" description="EamA" evidence="2">
    <location>
        <begin position="7"/>
        <end position="140"/>
    </location>
</feature>
<evidence type="ECO:0000256" key="1">
    <source>
        <dbReference type="SAM" id="Phobius"/>
    </source>
</evidence>
<accession>A0A2T7FXC0</accession>
<dbReference type="RefSeq" id="WP_108640936.1">
    <property type="nucleotide sequence ID" value="NZ_QCYG01000005.1"/>
</dbReference>
<dbReference type="OrthoDB" id="9790852at2"/>
<feature type="transmembrane region" description="Helical" evidence="1">
    <location>
        <begin position="151"/>
        <end position="169"/>
    </location>
</feature>
<comment type="caution">
    <text evidence="3">The sequence shown here is derived from an EMBL/GenBank/DDBJ whole genome shotgun (WGS) entry which is preliminary data.</text>
</comment>
<dbReference type="SUPFAM" id="SSF103481">
    <property type="entry name" value="Multidrug resistance efflux transporter EmrE"/>
    <property type="match status" value="2"/>
</dbReference>
<feature type="transmembrane region" description="Helical" evidence="1">
    <location>
        <begin position="217"/>
        <end position="238"/>
    </location>
</feature>
<gene>
    <name evidence="3" type="ORF">DC363_09650</name>
</gene>
<keyword evidence="1" id="KW-0472">Membrane</keyword>
<dbReference type="Proteomes" id="UP000244817">
    <property type="component" value="Unassembled WGS sequence"/>
</dbReference>
<sequence>MSEAQRGTLALVMVAALGSIMGVFSKALSPSLEVTQQVALRCALGAAVLLPLAMRPAARARIASVSRADLSRIVVSTLSIYVMAISLNTFAYVNGKYGAAATVMALPFSAFLGFLLYRERFSGRQIATIVMASLGAVIVIGASFAVSWGDALAMLAALGSAFFMSLGIMSQRGLTAALSIAEKTFLMLAIAALVLLVLSAALMGFGQDAPHLDGRVLLIGLIAGVANVGFLFGTNYGVKRVHATIVNNALALQTVFAAVVAWLVYDSLFTPNEYIGAALIVLSVLLHRRTVNPPRP</sequence>
<feature type="transmembrane region" description="Helical" evidence="1">
    <location>
        <begin position="70"/>
        <end position="91"/>
    </location>
</feature>
<organism evidence="3 4">
    <name type="scientific">Thalassorhabdomicrobium marinisediminis</name>
    <dbReference type="NCBI Taxonomy" id="2170577"/>
    <lineage>
        <taxon>Bacteria</taxon>
        <taxon>Pseudomonadati</taxon>
        <taxon>Pseudomonadota</taxon>
        <taxon>Alphaproteobacteria</taxon>
        <taxon>Rhodobacterales</taxon>
        <taxon>Paracoccaceae</taxon>
        <taxon>Thalassorhabdomicrobium</taxon>
    </lineage>
</organism>
<feature type="transmembrane region" description="Helical" evidence="1">
    <location>
        <begin position="126"/>
        <end position="145"/>
    </location>
</feature>
<keyword evidence="1" id="KW-0812">Transmembrane</keyword>
<feature type="transmembrane region" description="Helical" evidence="1">
    <location>
        <begin position="185"/>
        <end position="205"/>
    </location>
</feature>
<feature type="transmembrane region" description="Helical" evidence="1">
    <location>
        <begin position="97"/>
        <end position="117"/>
    </location>
</feature>
<protein>
    <recommendedName>
        <fullName evidence="2">EamA domain-containing protein</fullName>
    </recommendedName>
</protein>
<dbReference type="InterPro" id="IPR037185">
    <property type="entry name" value="EmrE-like"/>
</dbReference>
<feature type="transmembrane region" description="Helical" evidence="1">
    <location>
        <begin position="245"/>
        <end position="265"/>
    </location>
</feature>
<dbReference type="GO" id="GO:0016020">
    <property type="term" value="C:membrane"/>
    <property type="evidence" value="ECO:0007669"/>
    <property type="project" value="InterPro"/>
</dbReference>
<dbReference type="InterPro" id="IPR000620">
    <property type="entry name" value="EamA_dom"/>
</dbReference>
<feature type="domain" description="EamA" evidence="2">
    <location>
        <begin position="153"/>
        <end position="286"/>
    </location>
</feature>
<evidence type="ECO:0000313" key="3">
    <source>
        <dbReference type="EMBL" id="PVA06778.1"/>
    </source>
</evidence>
<dbReference type="Pfam" id="PF00892">
    <property type="entry name" value="EamA"/>
    <property type="match status" value="2"/>
</dbReference>
<dbReference type="AlphaFoldDB" id="A0A2T7FXC0"/>
<reference evidence="3 4" key="1">
    <citation type="submission" date="2018-04" db="EMBL/GenBank/DDBJ databases">
        <title>Pelagivirga bohaiensis gen. nov., sp. nov., a bacterium isolated from the Bohai Sea.</title>
        <authorList>
            <person name="Ji X."/>
        </authorList>
    </citation>
    <scope>NUCLEOTIDE SEQUENCE [LARGE SCALE GENOMIC DNA]</scope>
    <source>
        <strain evidence="3 4">BH-SD16</strain>
    </source>
</reference>
<proteinExistence type="predicted"/>
<dbReference type="EMBL" id="QCYG01000005">
    <property type="protein sequence ID" value="PVA06778.1"/>
    <property type="molecule type" value="Genomic_DNA"/>
</dbReference>
<keyword evidence="4" id="KW-1185">Reference proteome</keyword>
<evidence type="ECO:0000313" key="4">
    <source>
        <dbReference type="Proteomes" id="UP000244817"/>
    </source>
</evidence>
<evidence type="ECO:0000259" key="2">
    <source>
        <dbReference type="Pfam" id="PF00892"/>
    </source>
</evidence>
<keyword evidence="1" id="KW-1133">Transmembrane helix</keyword>
<name>A0A2T7FXC0_9RHOB</name>
<feature type="transmembrane region" description="Helical" evidence="1">
    <location>
        <begin position="271"/>
        <end position="287"/>
    </location>
</feature>
<feature type="transmembrane region" description="Helical" evidence="1">
    <location>
        <begin position="38"/>
        <end position="58"/>
    </location>
</feature>